<evidence type="ECO:0000313" key="1">
    <source>
        <dbReference type="EMBL" id="RCS46482.1"/>
    </source>
</evidence>
<dbReference type="Proteomes" id="UP000253562">
    <property type="component" value="Unassembled WGS sequence"/>
</dbReference>
<proteinExistence type="predicted"/>
<evidence type="ECO:0000313" key="2">
    <source>
        <dbReference type="Proteomes" id="UP000253562"/>
    </source>
</evidence>
<dbReference type="EMBL" id="QPEX01000030">
    <property type="protein sequence ID" value="RCS46482.1"/>
    <property type="molecule type" value="Genomic_DNA"/>
</dbReference>
<protein>
    <submittedName>
        <fullName evidence="1">Uncharacterized protein</fullName>
    </submittedName>
</protein>
<reference evidence="1 2" key="1">
    <citation type="submission" date="2018-07" db="EMBL/GenBank/DDBJ databases">
        <title>Comparative genomes isolates from brazilian mangrove.</title>
        <authorList>
            <person name="De Araujo J.E."/>
            <person name="Taketani R.G."/>
            <person name="Silva M.C.P."/>
            <person name="Lourenco M.V."/>
            <person name="Oliveira V.M."/>
            <person name="Andreote F.D."/>
        </authorList>
    </citation>
    <scope>NUCLEOTIDE SEQUENCE [LARGE SCALE GENOMIC DNA]</scope>
    <source>
        <strain evidence="1 2">HEX PRIS-MGV</strain>
    </source>
</reference>
<gene>
    <name evidence="1" type="ORF">DTL42_16120</name>
</gene>
<organism evidence="1 2">
    <name type="scientific">Bremerella cremea</name>
    <dbReference type="NCBI Taxonomy" id="1031537"/>
    <lineage>
        <taxon>Bacteria</taxon>
        <taxon>Pseudomonadati</taxon>
        <taxon>Planctomycetota</taxon>
        <taxon>Planctomycetia</taxon>
        <taxon>Pirellulales</taxon>
        <taxon>Pirellulaceae</taxon>
        <taxon>Bremerella</taxon>
    </lineage>
</organism>
<comment type="caution">
    <text evidence="1">The sequence shown here is derived from an EMBL/GenBank/DDBJ whole genome shotgun (WGS) entry which is preliminary data.</text>
</comment>
<accession>A0A368KPL5</accession>
<name>A0A368KPL5_9BACT</name>
<dbReference type="AlphaFoldDB" id="A0A368KPL5"/>
<sequence>MAHHESSGVLERLGLKPEASEQEIENYQDDAPYQAFGLHRQSWGGPPLLNFVLKTGQQRGLPYSQIVDSSLEPGDVIRLEFYGKRVTIRGRRLGEAYAKLLSFRVVYFAEADHATARLVQENEPVITEIRIEDNAPGLLSAEPG</sequence>